<gene>
    <name evidence="2" type="ORF">HOLleu_18371</name>
</gene>
<dbReference type="AlphaFoldDB" id="A0A9Q1C3J5"/>
<feature type="compositionally biased region" description="Basic and acidic residues" evidence="1">
    <location>
        <begin position="80"/>
        <end position="109"/>
    </location>
</feature>
<protein>
    <submittedName>
        <fullName evidence="2">Uncharacterized protein</fullName>
    </submittedName>
</protein>
<proteinExistence type="predicted"/>
<sequence>MEFRVRNQERLYSLATGVANKSLANLILDYMIPEEDRRPTDRLVLSFDKSQYDELEEKLQEIQRNSDENYHIYISTRRVDDEDAVPHKRTEIPQKENAPRAKNMTDRHDNRRRSVLGNVANVQ</sequence>
<organism evidence="2 3">
    <name type="scientific">Holothuria leucospilota</name>
    <name type="common">Black long sea cucumber</name>
    <name type="synonym">Mertensiothuria leucospilota</name>
    <dbReference type="NCBI Taxonomy" id="206669"/>
    <lineage>
        <taxon>Eukaryota</taxon>
        <taxon>Metazoa</taxon>
        <taxon>Echinodermata</taxon>
        <taxon>Eleutherozoa</taxon>
        <taxon>Echinozoa</taxon>
        <taxon>Holothuroidea</taxon>
        <taxon>Aspidochirotacea</taxon>
        <taxon>Aspidochirotida</taxon>
        <taxon>Holothuriidae</taxon>
        <taxon>Holothuria</taxon>
    </lineage>
</organism>
<evidence type="ECO:0000313" key="2">
    <source>
        <dbReference type="EMBL" id="KAJ8037535.1"/>
    </source>
</evidence>
<dbReference type="Proteomes" id="UP001152320">
    <property type="component" value="Chromosome 8"/>
</dbReference>
<dbReference type="EMBL" id="JAIZAY010000008">
    <property type="protein sequence ID" value="KAJ8037535.1"/>
    <property type="molecule type" value="Genomic_DNA"/>
</dbReference>
<comment type="caution">
    <text evidence="2">The sequence shown here is derived from an EMBL/GenBank/DDBJ whole genome shotgun (WGS) entry which is preliminary data.</text>
</comment>
<evidence type="ECO:0000313" key="3">
    <source>
        <dbReference type="Proteomes" id="UP001152320"/>
    </source>
</evidence>
<accession>A0A9Q1C3J5</accession>
<reference evidence="2" key="1">
    <citation type="submission" date="2021-10" db="EMBL/GenBank/DDBJ databases">
        <title>Tropical sea cucumber genome reveals ecological adaptation and Cuvierian tubules defense mechanism.</title>
        <authorList>
            <person name="Chen T."/>
        </authorList>
    </citation>
    <scope>NUCLEOTIDE SEQUENCE</scope>
    <source>
        <strain evidence="2">Nanhai2018</strain>
        <tissue evidence="2">Muscle</tissue>
    </source>
</reference>
<feature type="region of interest" description="Disordered" evidence="1">
    <location>
        <begin position="80"/>
        <end position="123"/>
    </location>
</feature>
<name>A0A9Q1C3J5_HOLLE</name>
<keyword evidence="3" id="KW-1185">Reference proteome</keyword>
<evidence type="ECO:0000256" key="1">
    <source>
        <dbReference type="SAM" id="MobiDB-lite"/>
    </source>
</evidence>